<dbReference type="Proteomes" id="UP000240996">
    <property type="component" value="Unassembled WGS sequence"/>
</dbReference>
<dbReference type="EMBL" id="PZZN01000001">
    <property type="protein sequence ID" value="PTM48048.1"/>
    <property type="molecule type" value="Genomic_DNA"/>
</dbReference>
<evidence type="ECO:0000313" key="4">
    <source>
        <dbReference type="Proteomes" id="UP000240996"/>
    </source>
</evidence>
<keyword evidence="1" id="KW-0732">Signal</keyword>
<protein>
    <recommendedName>
        <fullName evidence="2">DUF2059 domain-containing protein</fullName>
    </recommendedName>
</protein>
<evidence type="ECO:0000313" key="3">
    <source>
        <dbReference type="EMBL" id="PTM48048.1"/>
    </source>
</evidence>
<feature type="signal peptide" evidence="1">
    <location>
        <begin position="1"/>
        <end position="22"/>
    </location>
</feature>
<keyword evidence="4" id="KW-1185">Reference proteome</keyword>
<evidence type="ECO:0000259" key="2">
    <source>
        <dbReference type="Pfam" id="PF09832"/>
    </source>
</evidence>
<accession>A0A2T4YW71</accession>
<dbReference type="InterPro" id="IPR018637">
    <property type="entry name" value="DUF2059"/>
</dbReference>
<comment type="caution">
    <text evidence="3">The sequence shown here is derived from an EMBL/GenBank/DDBJ whole genome shotgun (WGS) entry which is preliminary data.</text>
</comment>
<feature type="chain" id="PRO_5015786675" description="DUF2059 domain-containing protein" evidence="1">
    <location>
        <begin position="23"/>
        <end position="193"/>
    </location>
</feature>
<dbReference type="Pfam" id="PF09832">
    <property type="entry name" value="DUF2059"/>
    <property type="match status" value="1"/>
</dbReference>
<name>A0A2T4YW71_9SPHN</name>
<proteinExistence type="predicted"/>
<dbReference type="AlphaFoldDB" id="A0A2T4YW71"/>
<gene>
    <name evidence="3" type="ORF">C8J24_1457</name>
</gene>
<dbReference type="RefSeq" id="WP_107931273.1">
    <property type="nucleotide sequence ID" value="NZ_PZZN01000001.1"/>
</dbReference>
<feature type="domain" description="DUF2059" evidence="2">
    <location>
        <begin position="114"/>
        <end position="166"/>
    </location>
</feature>
<organism evidence="3 4">
    <name type="scientific">Sphingomonas aerolata</name>
    <dbReference type="NCBI Taxonomy" id="185951"/>
    <lineage>
        <taxon>Bacteria</taxon>
        <taxon>Pseudomonadati</taxon>
        <taxon>Pseudomonadota</taxon>
        <taxon>Alphaproteobacteria</taxon>
        <taxon>Sphingomonadales</taxon>
        <taxon>Sphingomonadaceae</taxon>
        <taxon>Sphingomonas</taxon>
    </lineage>
</organism>
<reference evidence="3 4" key="1">
    <citation type="submission" date="2018-04" db="EMBL/GenBank/DDBJ databases">
        <title>Genomic Encyclopedia of Type Strains, Phase III (KMG-III): the genomes of soil and plant-associated and newly described type strains.</title>
        <authorList>
            <person name="Whitman W."/>
        </authorList>
    </citation>
    <scope>NUCLEOTIDE SEQUENCE [LARGE SCALE GENOMIC DNA]</scope>
    <source>
        <strain evidence="3 4">NW12</strain>
    </source>
</reference>
<sequence length="193" mass="21036">MRLGFLGAVLLAGAVVPSAAHAQAAPVAAAAPDPARLAAARELIDVLMPPESRARMIEGMIAPMLGNLQQGMAQSPMFSSAMAKNPQMQAQFAAFMNQQQTRTLTLMRDGMPGMFDAMARAYARRFDVAQCRDIKAFFATPSGRLYMQQSLTIMADPDVAAWQRSMMESSMRHMQADVAEFAKHVATPEQKKK</sequence>
<evidence type="ECO:0000256" key="1">
    <source>
        <dbReference type="SAM" id="SignalP"/>
    </source>
</evidence>